<proteinExistence type="predicted"/>
<reference evidence="1 2" key="1">
    <citation type="submission" date="2016-12" db="EMBL/GenBank/DDBJ databases">
        <title>Genome sequencing of Methylocaldum marinum.</title>
        <authorList>
            <person name="Takeuchi M."/>
            <person name="Kamagata Y."/>
            <person name="Hiraoka S."/>
            <person name="Oshima K."/>
            <person name="Hattori M."/>
            <person name="Iwasaki W."/>
        </authorList>
    </citation>
    <scope>NUCLEOTIDE SEQUENCE [LARGE SCALE GENOMIC DNA]</scope>
    <source>
        <strain evidence="1 2">S8</strain>
    </source>
</reference>
<organism evidence="1 2">
    <name type="scientific">Methylocaldum marinum</name>
    <dbReference type="NCBI Taxonomy" id="1432792"/>
    <lineage>
        <taxon>Bacteria</taxon>
        <taxon>Pseudomonadati</taxon>
        <taxon>Pseudomonadota</taxon>
        <taxon>Gammaproteobacteria</taxon>
        <taxon>Methylococcales</taxon>
        <taxon>Methylococcaceae</taxon>
        <taxon>Methylocaldum</taxon>
    </lineage>
</organism>
<evidence type="ECO:0000313" key="2">
    <source>
        <dbReference type="Proteomes" id="UP000266313"/>
    </source>
</evidence>
<evidence type="ECO:0000313" key="1">
    <source>
        <dbReference type="EMBL" id="BBA33715.1"/>
    </source>
</evidence>
<protein>
    <submittedName>
        <fullName evidence="1">Uncharacterized protein</fullName>
    </submittedName>
</protein>
<dbReference type="RefSeq" id="WP_119629282.1">
    <property type="nucleotide sequence ID" value="NZ_AP017928.1"/>
</dbReference>
<gene>
    <name evidence="1" type="ORF">sS8_1758</name>
</gene>
<dbReference type="KEGG" id="mmai:sS8_1758"/>
<accession>A0A250KPX2</accession>
<name>A0A250KPX2_9GAMM</name>
<keyword evidence="2" id="KW-1185">Reference proteome</keyword>
<dbReference type="Proteomes" id="UP000266313">
    <property type="component" value="Chromosome"/>
</dbReference>
<dbReference type="AlphaFoldDB" id="A0A250KPX2"/>
<sequence length="154" mass="16916">MKHSLFGIFLLVLILGLEGFNPKEASAEQQSILEMYAISHGGSTGISPPLGATIDDQSFGGGTAKARLRFETAQDAGRLSLKVWRRVRSGEFVFALLVFQIDVRGYDDQGQLVYSTSPEPFSFGDSASGFWSANLEDLPPDIQKIEIVFYGNYE</sequence>
<dbReference type="EMBL" id="AP017928">
    <property type="protein sequence ID" value="BBA33715.1"/>
    <property type="molecule type" value="Genomic_DNA"/>
</dbReference>
<dbReference type="OrthoDB" id="9875743at2"/>